<dbReference type="EMBL" id="LXQA010000178">
    <property type="protein sequence ID" value="MCH79532.1"/>
    <property type="molecule type" value="Genomic_DNA"/>
</dbReference>
<dbReference type="Proteomes" id="UP000265520">
    <property type="component" value="Unassembled WGS sequence"/>
</dbReference>
<gene>
    <name evidence="1" type="ORF">A2U01_0000283</name>
</gene>
<accession>A0A392LX50</accession>
<organism evidence="1 2">
    <name type="scientific">Trifolium medium</name>
    <dbReference type="NCBI Taxonomy" id="97028"/>
    <lineage>
        <taxon>Eukaryota</taxon>
        <taxon>Viridiplantae</taxon>
        <taxon>Streptophyta</taxon>
        <taxon>Embryophyta</taxon>
        <taxon>Tracheophyta</taxon>
        <taxon>Spermatophyta</taxon>
        <taxon>Magnoliopsida</taxon>
        <taxon>eudicotyledons</taxon>
        <taxon>Gunneridae</taxon>
        <taxon>Pentapetalae</taxon>
        <taxon>rosids</taxon>
        <taxon>fabids</taxon>
        <taxon>Fabales</taxon>
        <taxon>Fabaceae</taxon>
        <taxon>Papilionoideae</taxon>
        <taxon>50 kb inversion clade</taxon>
        <taxon>NPAAA clade</taxon>
        <taxon>Hologalegina</taxon>
        <taxon>IRL clade</taxon>
        <taxon>Trifolieae</taxon>
        <taxon>Trifolium</taxon>
    </lineage>
</organism>
<name>A0A392LX50_9FABA</name>
<reference evidence="1 2" key="1">
    <citation type="journal article" date="2018" name="Front. Plant Sci.">
        <title>Red Clover (Trifolium pratense) and Zigzag Clover (T. medium) - A Picture of Genomic Similarities and Differences.</title>
        <authorList>
            <person name="Dluhosova J."/>
            <person name="Istvanek J."/>
            <person name="Nedelnik J."/>
            <person name="Repkova J."/>
        </authorList>
    </citation>
    <scope>NUCLEOTIDE SEQUENCE [LARGE SCALE GENOMIC DNA]</scope>
    <source>
        <strain evidence="2">cv. 10/8</strain>
        <tissue evidence="1">Leaf</tissue>
    </source>
</reference>
<dbReference type="AlphaFoldDB" id="A0A392LX50"/>
<evidence type="ECO:0000313" key="2">
    <source>
        <dbReference type="Proteomes" id="UP000265520"/>
    </source>
</evidence>
<dbReference type="PANTHER" id="PTHR35317">
    <property type="entry name" value="OS04G0629600 PROTEIN"/>
    <property type="match status" value="1"/>
</dbReference>
<dbReference type="PANTHER" id="PTHR35317:SF35">
    <property type="entry name" value="DUF4219 DOMAIN-CONTAINING PROTEIN"/>
    <property type="match status" value="1"/>
</dbReference>
<proteinExistence type="predicted"/>
<keyword evidence="2" id="KW-1185">Reference proteome</keyword>
<sequence>MEKEGGYVNRPPLLDGDNYDYWKSRMIAFLKSIDFRTWKAVLKGWSHPVIADKEGKSTLELKAEEDWSKDDDEQALANSKALNALFNGVDTKMFKLIKHCTVAKDAWEILKTYNEGTKKVKMAKLQLLTTKFENLKMKDDERIHDFHMNLMDIANSSESLGEKMSEEKLVRKILRSLPKRFDMKVTAVEEANDISEMKVDEVIGSLQTFEVAMNDRAENKVKSIAFVSNTEDCDKIAD</sequence>
<evidence type="ECO:0000313" key="1">
    <source>
        <dbReference type="EMBL" id="MCH79532.1"/>
    </source>
</evidence>
<comment type="caution">
    <text evidence="1">The sequence shown here is derived from an EMBL/GenBank/DDBJ whole genome shotgun (WGS) entry which is preliminary data.</text>
</comment>
<protein>
    <submittedName>
        <fullName evidence="1">Gag-pol polyprotein</fullName>
    </submittedName>
</protein>
<dbReference type="Pfam" id="PF14223">
    <property type="entry name" value="Retrotran_gag_2"/>
    <property type="match status" value="1"/>
</dbReference>